<feature type="transmembrane region" description="Helical" evidence="6">
    <location>
        <begin position="360"/>
        <end position="378"/>
    </location>
</feature>
<dbReference type="Proteomes" id="UP000799438">
    <property type="component" value="Unassembled WGS sequence"/>
</dbReference>
<dbReference type="GO" id="GO:0016020">
    <property type="term" value="C:membrane"/>
    <property type="evidence" value="ECO:0007669"/>
    <property type="project" value="UniProtKB-SubCell"/>
</dbReference>
<protein>
    <recommendedName>
        <fullName evidence="9">Auxin efflux carrier</fullName>
    </recommendedName>
</protein>
<evidence type="ECO:0000256" key="5">
    <source>
        <dbReference type="SAM" id="MobiDB-lite"/>
    </source>
</evidence>
<accession>A0A6A6BH80</accession>
<dbReference type="PANTHER" id="PTHR31794:SF2">
    <property type="entry name" value="AUXIN EFFLUX TRANSPORTER FAMILY PROTEIN (EUROFUNG)"/>
    <property type="match status" value="1"/>
</dbReference>
<evidence type="ECO:0000313" key="8">
    <source>
        <dbReference type="Proteomes" id="UP000799438"/>
    </source>
</evidence>
<name>A0A6A6BH80_9PEZI</name>
<keyword evidence="8" id="KW-1185">Reference proteome</keyword>
<dbReference type="Pfam" id="PF03547">
    <property type="entry name" value="Mem_trans"/>
    <property type="match status" value="1"/>
</dbReference>
<organism evidence="7 8">
    <name type="scientific">Aplosporella prunicola CBS 121167</name>
    <dbReference type="NCBI Taxonomy" id="1176127"/>
    <lineage>
        <taxon>Eukaryota</taxon>
        <taxon>Fungi</taxon>
        <taxon>Dikarya</taxon>
        <taxon>Ascomycota</taxon>
        <taxon>Pezizomycotina</taxon>
        <taxon>Dothideomycetes</taxon>
        <taxon>Dothideomycetes incertae sedis</taxon>
        <taxon>Botryosphaeriales</taxon>
        <taxon>Aplosporellaceae</taxon>
        <taxon>Aplosporella</taxon>
    </lineage>
</organism>
<dbReference type="AlphaFoldDB" id="A0A6A6BH80"/>
<evidence type="ECO:0000256" key="1">
    <source>
        <dbReference type="ARBA" id="ARBA00004141"/>
    </source>
</evidence>
<feature type="transmembrane region" description="Helical" evidence="6">
    <location>
        <begin position="475"/>
        <end position="494"/>
    </location>
</feature>
<evidence type="ECO:0000256" key="6">
    <source>
        <dbReference type="SAM" id="Phobius"/>
    </source>
</evidence>
<dbReference type="PANTHER" id="PTHR31794">
    <property type="entry name" value="AUXIN EFFLUX TRANSPORTER FAMILY PROTEIN (EUROFUNG)"/>
    <property type="match status" value="1"/>
</dbReference>
<gene>
    <name evidence="7" type="ORF">K452DRAFT_225274</name>
</gene>
<feature type="transmembrane region" description="Helical" evidence="6">
    <location>
        <begin position="440"/>
        <end position="463"/>
    </location>
</feature>
<keyword evidence="4 6" id="KW-0472">Membrane</keyword>
<sequence>MAGAHASHPDFGHLTLLVFEAVMEVVCVSLPGYIVARQGMFDANAQKFVANLNVQLFTPCLIFTKLASQLTADKLADLAIIPAIFVVQTLISWLGSLVVARLFGFKKKRPQNFITAMAVFGNSNSLPISLVLSLSKTISGLHWSQVPGDNDEEVGARGILYLLIFQQLGQLVRWSWGYQVLLKPASEYPDEDAGRAASLEQGDIDDASSFERERLIEERDSEDVSRPGPQDSDFESGTMTPINGEQRVDSIASSSSSTTHRNANGKVMPTPANGNVVGNGPGNMAGHTTADEPQPEDIPSGYKGWWKRFRAWVSRIAASAWSGVSSASQKAFHTLPSPVQKVLSTIEAGIAKFLHGLWEFMNPPLWAMLAALIVASVPPLQELFFNEGTFVNNSVTRAVSQSGNVAVPLILVVLGANLARNTLPRESAQDIEDSKDEKKLLYAALISRMVIPTVIMAPMLALLGKFAPVSIIGDPIFMIVCFLLSGAPSALQLAQICQLNNVYMGAMSTLLFQSYVVWILPSTLVLVMMALEVVEWSTAAV</sequence>
<dbReference type="InterPro" id="IPR004776">
    <property type="entry name" value="Mem_transp_PIN-like"/>
</dbReference>
<feature type="transmembrane region" description="Helical" evidence="6">
    <location>
        <begin position="12"/>
        <end position="36"/>
    </location>
</feature>
<dbReference type="EMBL" id="ML995482">
    <property type="protein sequence ID" value="KAF2143336.1"/>
    <property type="molecule type" value="Genomic_DNA"/>
</dbReference>
<keyword evidence="3 6" id="KW-1133">Transmembrane helix</keyword>
<dbReference type="GeneID" id="54294231"/>
<proteinExistence type="predicted"/>
<dbReference type="OrthoDB" id="10267235at2759"/>
<reference evidence="7" key="1">
    <citation type="journal article" date="2020" name="Stud. Mycol.">
        <title>101 Dothideomycetes genomes: a test case for predicting lifestyles and emergence of pathogens.</title>
        <authorList>
            <person name="Haridas S."/>
            <person name="Albert R."/>
            <person name="Binder M."/>
            <person name="Bloem J."/>
            <person name="Labutti K."/>
            <person name="Salamov A."/>
            <person name="Andreopoulos B."/>
            <person name="Baker S."/>
            <person name="Barry K."/>
            <person name="Bills G."/>
            <person name="Bluhm B."/>
            <person name="Cannon C."/>
            <person name="Castanera R."/>
            <person name="Culley D."/>
            <person name="Daum C."/>
            <person name="Ezra D."/>
            <person name="Gonzalez J."/>
            <person name="Henrissat B."/>
            <person name="Kuo A."/>
            <person name="Liang C."/>
            <person name="Lipzen A."/>
            <person name="Lutzoni F."/>
            <person name="Magnuson J."/>
            <person name="Mondo S."/>
            <person name="Nolan M."/>
            <person name="Ohm R."/>
            <person name="Pangilinan J."/>
            <person name="Park H.-J."/>
            <person name="Ramirez L."/>
            <person name="Alfaro M."/>
            <person name="Sun H."/>
            <person name="Tritt A."/>
            <person name="Yoshinaga Y."/>
            <person name="Zwiers L.-H."/>
            <person name="Turgeon B."/>
            <person name="Goodwin S."/>
            <person name="Spatafora J."/>
            <person name="Crous P."/>
            <person name="Grigoriev I."/>
        </authorList>
    </citation>
    <scope>NUCLEOTIDE SEQUENCE</scope>
    <source>
        <strain evidence="7">CBS 121167</strain>
    </source>
</reference>
<dbReference type="GO" id="GO:0005783">
    <property type="term" value="C:endoplasmic reticulum"/>
    <property type="evidence" value="ECO:0007669"/>
    <property type="project" value="TreeGrafter"/>
</dbReference>
<feature type="transmembrane region" description="Helical" evidence="6">
    <location>
        <begin position="515"/>
        <end position="534"/>
    </location>
</feature>
<evidence type="ECO:0000256" key="4">
    <source>
        <dbReference type="ARBA" id="ARBA00023136"/>
    </source>
</evidence>
<comment type="subcellular location">
    <subcellularLocation>
        <location evidence="1">Membrane</location>
        <topology evidence="1">Multi-pass membrane protein</topology>
    </subcellularLocation>
</comment>
<keyword evidence="2 6" id="KW-0812">Transmembrane</keyword>
<evidence type="ECO:0008006" key="9">
    <source>
        <dbReference type="Google" id="ProtNLM"/>
    </source>
</evidence>
<evidence type="ECO:0000313" key="7">
    <source>
        <dbReference type="EMBL" id="KAF2143336.1"/>
    </source>
</evidence>
<feature type="compositionally biased region" description="Basic and acidic residues" evidence="5">
    <location>
        <begin position="216"/>
        <end position="225"/>
    </location>
</feature>
<dbReference type="GO" id="GO:0055085">
    <property type="term" value="P:transmembrane transport"/>
    <property type="evidence" value="ECO:0007669"/>
    <property type="project" value="InterPro"/>
</dbReference>
<evidence type="ECO:0000256" key="2">
    <source>
        <dbReference type="ARBA" id="ARBA00022692"/>
    </source>
</evidence>
<feature type="region of interest" description="Disordered" evidence="5">
    <location>
        <begin position="216"/>
        <end position="297"/>
    </location>
</feature>
<feature type="transmembrane region" description="Helical" evidence="6">
    <location>
        <begin position="398"/>
        <end position="419"/>
    </location>
</feature>
<feature type="transmembrane region" description="Helical" evidence="6">
    <location>
        <begin position="79"/>
        <end position="103"/>
    </location>
</feature>
<feature type="transmembrane region" description="Helical" evidence="6">
    <location>
        <begin position="48"/>
        <end position="67"/>
    </location>
</feature>
<evidence type="ECO:0000256" key="3">
    <source>
        <dbReference type="ARBA" id="ARBA00022989"/>
    </source>
</evidence>
<dbReference type="RefSeq" id="XP_033399048.1">
    <property type="nucleotide sequence ID" value="XM_033536735.1"/>
</dbReference>